<evidence type="ECO:0000256" key="1">
    <source>
        <dbReference type="SAM" id="SignalP"/>
    </source>
</evidence>
<protein>
    <recommendedName>
        <fullName evidence="4">Haem-binding uptake, Tiki superfamily, ChaN</fullName>
    </recommendedName>
</protein>
<dbReference type="RefSeq" id="WP_083596453.1">
    <property type="nucleotide sequence ID" value="NZ_FQUO01000005.1"/>
</dbReference>
<feature type="signal peptide" evidence="1">
    <location>
        <begin position="1"/>
        <end position="19"/>
    </location>
</feature>
<organism evidence="2 3">
    <name type="scientific">Cnuella takakiae</name>
    <dbReference type="NCBI Taxonomy" id="1302690"/>
    <lineage>
        <taxon>Bacteria</taxon>
        <taxon>Pseudomonadati</taxon>
        <taxon>Bacteroidota</taxon>
        <taxon>Chitinophagia</taxon>
        <taxon>Chitinophagales</taxon>
        <taxon>Chitinophagaceae</taxon>
        <taxon>Cnuella</taxon>
    </lineage>
</organism>
<sequence>MKRNCLLLLLSFLSATCFAQKDLVKSLMANLPKPVPAAAKTSILFLGSTHFGQEAMYKDNPAADLFSAANQKEVAAINNQLARYQPDLILVEVEPEEQGNLDSLYTQYATGKLQLTDLPYGRAERYQFGFALAKKLGHKRILGADYYESVSNRMLNEGAHREAFQSGLDSFSAMGRKADGAFKQGTLSLSRFLYFLNTKQVLDWTYQVLFVAPLEVRNGAFTNPPAQYVDTAFVNKKYIGAEFVSVFLERELKISANIIAAQKAQQAKRILVIMGHRHAAALPTLFVQNPAYRVVPVTDYLK</sequence>
<proteinExistence type="predicted"/>
<gene>
    <name evidence="2" type="ORF">SAMN05444008_105271</name>
</gene>
<accession>A0A1M4ZLU7</accession>
<name>A0A1M4ZLU7_9BACT</name>
<dbReference type="Proteomes" id="UP000184368">
    <property type="component" value="Unassembled WGS sequence"/>
</dbReference>
<evidence type="ECO:0000313" key="2">
    <source>
        <dbReference type="EMBL" id="SHF18948.1"/>
    </source>
</evidence>
<keyword evidence="1" id="KW-0732">Signal</keyword>
<feature type="chain" id="PRO_5012883547" description="Haem-binding uptake, Tiki superfamily, ChaN" evidence="1">
    <location>
        <begin position="20"/>
        <end position="302"/>
    </location>
</feature>
<dbReference type="OrthoDB" id="7055505at2"/>
<dbReference type="InterPro" id="IPR043749">
    <property type="entry name" value="DUF5694"/>
</dbReference>
<evidence type="ECO:0000313" key="3">
    <source>
        <dbReference type="Proteomes" id="UP000184368"/>
    </source>
</evidence>
<dbReference type="Pfam" id="PF18950">
    <property type="entry name" value="DUF5694"/>
    <property type="match status" value="1"/>
</dbReference>
<keyword evidence="3" id="KW-1185">Reference proteome</keyword>
<dbReference type="EMBL" id="FQUO01000005">
    <property type="protein sequence ID" value="SHF18948.1"/>
    <property type="molecule type" value="Genomic_DNA"/>
</dbReference>
<evidence type="ECO:0008006" key="4">
    <source>
        <dbReference type="Google" id="ProtNLM"/>
    </source>
</evidence>
<reference evidence="2 3" key="1">
    <citation type="submission" date="2016-11" db="EMBL/GenBank/DDBJ databases">
        <authorList>
            <person name="Jaros S."/>
            <person name="Januszkiewicz K."/>
            <person name="Wedrychowicz H."/>
        </authorList>
    </citation>
    <scope>NUCLEOTIDE SEQUENCE [LARGE SCALE GENOMIC DNA]</scope>
    <source>
        <strain evidence="2 3">DSM 26897</strain>
    </source>
</reference>
<dbReference type="AlphaFoldDB" id="A0A1M4ZLU7"/>